<evidence type="ECO:0000256" key="5">
    <source>
        <dbReference type="ARBA" id="ARBA00022792"/>
    </source>
</evidence>
<dbReference type="Gene3D" id="3.40.50.300">
    <property type="entry name" value="P-loop containing nucleotide triphosphate hydrolases"/>
    <property type="match status" value="1"/>
</dbReference>
<evidence type="ECO:0000256" key="6">
    <source>
        <dbReference type="ARBA" id="ARBA00022801"/>
    </source>
</evidence>
<evidence type="ECO:0000256" key="11">
    <source>
        <dbReference type="ARBA" id="ARBA00048778"/>
    </source>
</evidence>
<evidence type="ECO:0000259" key="14">
    <source>
        <dbReference type="SMART" id="SM01024"/>
    </source>
</evidence>
<dbReference type="SMART" id="SM00382">
    <property type="entry name" value="AAA"/>
    <property type="match status" value="1"/>
</dbReference>
<dbReference type="GO" id="GO:0005524">
    <property type="term" value="F:ATP binding"/>
    <property type="evidence" value="ECO:0007669"/>
    <property type="project" value="UniProtKB-KW"/>
</dbReference>
<evidence type="ECO:0000256" key="7">
    <source>
        <dbReference type="ARBA" id="ARBA00022840"/>
    </source>
</evidence>
<dbReference type="SMART" id="SM01024">
    <property type="entry name" value="BCS1_N"/>
    <property type="match status" value="1"/>
</dbReference>
<name>A0A284S057_ARMOS</name>
<feature type="compositionally biased region" description="Basic and acidic residues" evidence="12">
    <location>
        <begin position="505"/>
        <end position="528"/>
    </location>
</feature>
<protein>
    <submittedName>
        <fullName evidence="15">Uncharacterized protein</fullName>
    </submittedName>
</protein>
<dbReference type="EMBL" id="FUEG01000023">
    <property type="protein sequence ID" value="SJL14391.1"/>
    <property type="molecule type" value="Genomic_DNA"/>
</dbReference>
<feature type="domain" description="BCS1 N-terminal" evidence="14">
    <location>
        <begin position="61"/>
        <end position="250"/>
    </location>
</feature>
<keyword evidence="3" id="KW-0812">Transmembrane</keyword>
<dbReference type="OrthoDB" id="10251412at2759"/>
<accession>A0A284S057</accession>
<dbReference type="GO" id="GO:0016887">
    <property type="term" value="F:ATP hydrolysis activity"/>
    <property type="evidence" value="ECO:0007669"/>
    <property type="project" value="InterPro"/>
</dbReference>
<comment type="subcellular location">
    <subcellularLocation>
        <location evidence="1">Mitochondrion inner membrane</location>
        <topology evidence="1">Single-pass membrane protein</topology>
    </subcellularLocation>
</comment>
<dbReference type="OMA" id="DWIINFI"/>
<evidence type="ECO:0000256" key="12">
    <source>
        <dbReference type="SAM" id="MobiDB-lite"/>
    </source>
</evidence>
<dbReference type="InterPro" id="IPR057495">
    <property type="entry name" value="AAA_lid_BCS1"/>
</dbReference>
<keyword evidence="8" id="KW-1133">Transmembrane helix</keyword>
<feature type="region of interest" description="Disordered" evidence="12">
    <location>
        <begin position="505"/>
        <end position="540"/>
    </location>
</feature>
<comment type="similarity">
    <text evidence="2">Belongs to the AAA ATPase family. BCS1 subfamily.</text>
</comment>
<evidence type="ECO:0000256" key="3">
    <source>
        <dbReference type="ARBA" id="ARBA00022692"/>
    </source>
</evidence>
<gene>
    <name evidence="15" type="ORF">ARMOST_17847</name>
</gene>
<dbReference type="Proteomes" id="UP000219338">
    <property type="component" value="Unassembled WGS sequence"/>
</dbReference>
<keyword evidence="16" id="KW-1185">Reference proteome</keyword>
<evidence type="ECO:0000313" key="15">
    <source>
        <dbReference type="EMBL" id="SJL14391.1"/>
    </source>
</evidence>
<dbReference type="Pfam" id="PF00004">
    <property type="entry name" value="AAA"/>
    <property type="match status" value="1"/>
</dbReference>
<organism evidence="15 16">
    <name type="scientific">Armillaria ostoyae</name>
    <name type="common">Armillaria root rot fungus</name>
    <dbReference type="NCBI Taxonomy" id="47428"/>
    <lineage>
        <taxon>Eukaryota</taxon>
        <taxon>Fungi</taxon>
        <taxon>Dikarya</taxon>
        <taxon>Basidiomycota</taxon>
        <taxon>Agaricomycotina</taxon>
        <taxon>Agaricomycetes</taxon>
        <taxon>Agaricomycetidae</taxon>
        <taxon>Agaricales</taxon>
        <taxon>Marasmiineae</taxon>
        <taxon>Physalacriaceae</taxon>
        <taxon>Armillaria</taxon>
    </lineage>
</organism>
<reference evidence="16" key="1">
    <citation type="journal article" date="2017" name="Nat. Ecol. Evol.">
        <title>Genome expansion and lineage-specific genetic innovations in the forest pathogenic fungi Armillaria.</title>
        <authorList>
            <person name="Sipos G."/>
            <person name="Prasanna A.N."/>
            <person name="Walter M.C."/>
            <person name="O'Connor E."/>
            <person name="Balint B."/>
            <person name="Krizsan K."/>
            <person name="Kiss B."/>
            <person name="Hess J."/>
            <person name="Varga T."/>
            <person name="Slot J."/>
            <person name="Riley R."/>
            <person name="Boka B."/>
            <person name="Rigling D."/>
            <person name="Barry K."/>
            <person name="Lee J."/>
            <person name="Mihaltcheva S."/>
            <person name="LaButti K."/>
            <person name="Lipzen A."/>
            <person name="Waldron R."/>
            <person name="Moloney N.M."/>
            <person name="Sperisen C."/>
            <person name="Kredics L."/>
            <person name="Vagvoelgyi C."/>
            <person name="Patrignani A."/>
            <person name="Fitzpatrick D."/>
            <person name="Nagy I."/>
            <person name="Doyle S."/>
            <person name="Anderson J.B."/>
            <person name="Grigoriev I.V."/>
            <person name="Gueldener U."/>
            <person name="Muensterkoetter M."/>
            <person name="Nagy L.G."/>
        </authorList>
    </citation>
    <scope>NUCLEOTIDE SEQUENCE [LARGE SCALE GENOMIC DNA]</scope>
    <source>
        <strain evidence="16">C18/9</strain>
    </source>
</reference>
<dbReference type="InterPro" id="IPR027417">
    <property type="entry name" value="P-loop_NTPase"/>
</dbReference>
<feature type="domain" description="AAA+ ATPase" evidence="13">
    <location>
        <begin position="281"/>
        <end position="429"/>
    </location>
</feature>
<dbReference type="InterPro" id="IPR003593">
    <property type="entry name" value="AAA+_ATPase"/>
</dbReference>
<keyword evidence="10" id="KW-0472">Membrane</keyword>
<keyword evidence="6" id="KW-0378">Hydrolase</keyword>
<keyword evidence="5" id="KW-0999">Mitochondrion inner membrane</keyword>
<sequence length="552" mass="63228">MDPMDSMGMYSTPPSMEYTQAGMNLSSGPSWVNHFMGFSSLFGLGALFTTHSYIWDSFRLLVLGSIIETGRRLCQWLMERVRFQYSITARFDQGDPAYEWIVHFLTQEKVWKRSRDFRVTAKSSKREWSIETGPESVHGNAEYVPEYAKPQIFRWEGYWLEIKRTDGFFTGNRAAGGPPTGGGTIYVTVYTMDMSILSRLVEEARRRYINVSKPNVIVHSTEAVVMGHNYGRGGMWADVKRKPKRPLESIILREGILQSLIQDAREFIDSEQWYNKAGIPHRMGILLYGPPGTGKSSTIYALAGELGFEIYSLSLASNYVDDSFLQRAASAVPKHSIFLIEDIDCAFPSREDREEDLLHNQYIAYDPYSQPPHRRRSLVTLSGLLNVIDGVGSEEGKLFFATTNYIDRLDAALLRPGRIDRKVPYSLATREQAEALYTRFFPENRLPDLGIMVEKGDSIEQYARDFADQIPSDEFSTAELQGYLLAHKKQPRQAVEDVNAWIEKERQERREKREREAKRLEKMREQAKKRSNMYSPMPVVPGMVAPMIEGDF</sequence>
<dbReference type="STRING" id="47428.A0A284S057"/>
<keyword evidence="9" id="KW-0496">Mitochondrion</keyword>
<dbReference type="AlphaFoldDB" id="A0A284S057"/>
<proteinExistence type="inferred from homology"/>
<evidence type="ECO:0000256" key="10">
    <source>
        <dbReference type="ARBA" id="ARBA00023136"/>
    </source>
</evidence>
<keyword evidence="7" id="KW-0067">ATP-binding</keyword>
<dbReference type="InterPro" id="IPR014851">
    <property type="entry name" value="BCS1_N"/>
</dbReference>
<dbReference type="Pfam" id="PF08740">
    <property type="entry name" value="BCS1_N"/>
    <property type="match status" value="1"/>
</dbReference>
<dbReference type="Pfam" id="PF25426">
    <property type="entry name" value="AAA_lid_BCS1"/>
    <property type="match status" value="1"/>
</dbReference>
<dbReference type="GO" id="GO:0005743">
    <property type="term" value="C:mitochondrial inner membrane"/>
    <property type="evidence" value="ECO:0007669"/>
    <property type="project" value="UniProtKB-SubCell"/>
</dbReference>
<evidence type="ECO:0000259" key="13">
    <source>
        <dbReference type="SMART" id="SM00382"/>
    </source>
</evidence>
<dbReference type="InterPro" id="IPR003959">
    <property type="entry name" value="ATPase_AAA_core"/>
</dbReference>
<evidence type="ECO:0000256" key="1">
    <source>
        <dbReference type="ARBA" id="ARBA00004434"/>
    </source>
</evidence>
<dbReference type="PANTHER" id="PTHR23070">
    <property type="entry name" value="BCS1 AAA-TYPE ATPASE"/>
    <property type="match status" value="1"/>
</dbReference>
<dbReference type="SUPFAM" id="SSF52540">
    <property type="entry name" value="P-loop containing nucleoside triphosphate hydrolases"/>
    <property type="match status" value="1"/>
</dbReference>
<evidence type="ECO:0000256" key="2">
    <source>
        <dbReference type="ARBA" id="ARBA00007448"/>
    </source>
</evidence>
<evidence type="ECO:0000313" key="16">
    <source>
        <dbReference type="Proteomes" id="UP000219338"/>
    </source>
</evidence>
<evidence type="ECO:0000256" key="8">
    <source>
        <dbReference type="ARBA" id="ARBA00022989"/>
    </source>
</evidence>
<evidence type="ECO:0000256" key="9">
    <source>
        <dbReference type="ARBA" id="ARBA00023128"/>
    </source>
</evidence>
<evidence type="ECO:0000256" key="4">
    <source>
        <dbReference type="ARBA" id="ARBA00022741"/>
    </source>
</evidence>
<comment type="catalytic activity">
    <reaction evidence="11">
        <text>ATP + H2O = ADP + phosphate + H(+)</text>
        <dbReference type="Rhea" id="RHEA:13065"/>
        <dbReference type="ChEBI" id="CHEBI:15377"/>
        <dbReference type="ChEBI" id="CHEBI:15378"/>
        <dbReference type="ChEBI" id="CHEBI:30616"/>
        <dbReference type="ChEBI" id="CHEBI:43474"/>
        <dbReference type="ChEBI" id="CHEBI:456216"/>
    </reaction>
    <physiologicalReaction direction="left-to-right" evidence="11">
        <dbReference type="Rhea" id="RHEA:13066"/>
    </physiologicalReaction>
</comment>
<dbReference type="InterPro" id="IPR050747">
    <property type="entry name" value="Mitochondrial_chaperone_BCS1"/>
</dbReference>
<keyword evidence="4" id="KW-0547">Nucleotide-binding</keyword>